<keyword evidence="9 13" id="KW-0413">Isomerase</keyword>
<dbReference type="EC" id="5.1.3.2" evidence="5"/>
<evidence type="ECO:0000256" key="3">
    <source>
        <dbReference type="ARBA" id="ARBA00004947"/>
    </source>
</evidence>
<reference evidence="13 14" key="1">
    <citation type="journal article" date="2012" name="Appl. Environ. Microbiol.">
        <title>Involvement of two latex-clearing proteins during rubber degradation and insights into the subsequent degradation pathway revealed by the genome sequence of Gordonia polyisoprenivorans strain VH2.</title>
        <authorList>
            <person name="Hiessl S."/>
            <person name="Schuldes J."/>
            <person name="Thurmer A."/>
            <person name="Halbsguth T."/>
            <person name="Broker D."/>
            <person name="Angelov A."/>
            <person name="Liebl W."/>
            <person name="Daniel R."/>
            <person name="Steinbuchel A."/>
        </authorList>
    </citation>
    <scope>NUCLEOTIDE SEQUENCE [LARGE SCALE GENOMIC DNA]</scope>
    <source>
        <strain evidence="14">DSM 44266 / VH2</strain>
    </source>
</reference>
<sequence>MRVVLSGGAGYIGSHTAVELARAGHSPVIVDDLSATSGVAVSRIRELSDVEVPFYEIDVTRPDAVMDTFTSLGKVNAIIHLAARKAIGESVEKPLEYYWNNVNSTLVMLDMMTRFNVDTFVFSGTGTVYSEQDDLPFVETSRTSLDLPNPYSKSKRVCEEIMRDFALTQRTKKLVGLRYFNPIGAHQSGRIGEDPLGIPNNLMPIVSRVALGKLSRVQIFGRDYSTPDGTALRDYIHVVDLAAAHVAAIEAAKPGLDFFNVGTGRPTSVLELIAAFEKASGRTVPTVDAMRRPGDARATYCDPTKIANELGWSATRDVAQACVDYWRWQEGNPNGYDGV</sequence>
<evidence type="ECO:0000256" key="8">
    <source>
        <dbReference type="ARBA" id="ARBA00023144"/>
    </source>
</evidence>
<dbReference type="PRINTS" id="PR01713">
    <property type="entry name" value="NUCEPIMERASE"/>
</dbReference>
<evidence type="ECO:0000256" key="9">
    <source>
        <dbReference type="ARBA" id="ARBA00023235"/>
    </source>
</evidence>
<comment type="similarity">
    <text evidence="4">Belongs to the NAD(P)-dependent epimerase/dehydratase family.</text>
</comment>
<evidence type="ECO:0000259" key="12">
    <source>
        <dbReference type="Pfam" id="PF01370"/>
    </source>
</evidence>
<dbReference type="GeneID" id="90157874"/>
<proteinExistence type="inferred from homology"/>
<dbReference type="GO" id="GO:0003978">
    <property type="term" value="F:UDP-glucose 4-epimerase activity"/>
    <property type="evidence" value="ECO:0007669"/>
    <property type="project" value="UniProtKB-EC"/>
</dbReference>
<dbReference type="Pfam" id="PF01370">
    <property type="entry name" value="Epimerase"/>
    <property type="match status" value="1"/>
</dbReference>
<dbReference type="STRING" id="1112204.GPOL_c07880"/>
<name>H6MXT5_GORPV</name>
<keyword evidence="14" id="KW-1185">Reference proteome</keyword>
<evidence type="ECO:0000256" key="11">
    <source>
        <dbReference type="ARBA" id="ARBA00033067"/>
    </source>
</evidence>
<dbReference type="InterPro" id="IPR036291">
    <property type="entry name" value="NAD(P)-bd_dom_sf"/>
</dbReference>
<evidence type="ECO:0000256" key="6">
    <source>
        <dbReference type="ARBA" id="ARBA00018569"/>
    </source>
</evidence>
<comment type="cofactor">
    <cofactor evidence="2">
        <name>NAD(+)</name>
        <dbReference type="ChEBI" id="CHEBI:57540"/>
    </cofactor>
</comment>
<dbReference type="GO" id="GO:0005829">
    <property type="term" value="C:cytosol"/>
    <property type="evidence" value="ECO:0007669"/>
    <property type="project" value="TreeGrafter"/>
</dbReference>
<dbReference type="PANTHER" id="PTHR43725">
    <property type="entry name" value="UDP-GLUCOSE 4-EPIMERASE"/>
    <property type="match status" value="1"/>
</dbReference>
<evidence type="ECO:0000256" key="7">
    <source>
        <dbReference type="ARBA" id="ARBA00023027"/>
    </source>
</evidence>
<comment type="pathway">
    <text evidence="3">Carbohydrate metabolism; galactose metabolism.</text>
</comment>
<dbReference type="PANTHER" id="PTHR43725:SF47">
    <property type="entry name" value="UDP-GLUCOSE 4-EPIMERASE"/>
    <property type="match status" value="1"/>
</dbReference>
<dbReference type="NCBIfam" id="TIGR01179">
    <property type="entry name" value="galE"/>
    <property type="match status" value="1"/>
</dbReference>
<gene>
    <name evidence="13" type="primary">galE</name>
    <name evidence="13" type="ordered locus">GPOL_c07880</name>
</gene>
<dbReference type="RefSeq" id="WP_014358810.1">
    <property type="nucleotide sequence ID" value="NC_016906.1"/>
</dbReference>
<keyword evidence="7" id="KW-0520">NAD</keyword>
<evidence type="ECO:0000256" key="2">
    <source>
        <dbReference type="ARBA" id="ARBA00001911"/>
    </source>
</evidence>
<evidence type="ECO:0000313" key="13">
    <source>
        <dbReference type="EMBL" id="AFA71855.1"/>
    </source>
</evidence>
<dbReference type="Proteomes" id="UP000009154">
    <property type="component" value="Chromosome"/>
</dbReference>
<dbReference type="UniPathway" id="UPA00214"/>
<dbReference type="SUPFAM" id="SSF51735">
    <property type="entry name" value="NAD(P)-binding Rossmann-fold domains"/>
    <property type="match status" value="1"/>
</dbReference>
<organism evidence="13 14">
    <name type="scientific">Gordonia polyisoprenivorans (strain DSM 44266 / VH2)</name>
    <dbReference type="NCBI Taxonomy" id="1112204"/>
    <lineage>
        <taxon>Bacteria</taxon>
        <taxon>Bacillati</taxon>
        <taxon>Actinomycetota</taxon>
        <taxon>Actinomycetes</taxon>
        <taxon>Mycobacteriales</taxon>
        <taxon>Gordoniaceae</taxon>
        <taxon>Gordonia</taxon>
    </lineage>
</organism>
<dbReference type="HOGENOM" id="CLU_007383_1_10_11"/>
<dbReference type="KEGG" id="gpo:GPOL_c07880"/>
<dbReference type="Gene3D" id="3.40.50.720">
    <property type="entry name" value="NAD(P)-binding Rossmann-like Domain"/>
    <property type="match status" value="1"/>
</dbReference>
<feature type="domain" description="NAD-dependent epimerase/dehydratase" evidence="12">
    <location>
        <begin position="3"/>
        <end position="262"/>
    </location>
</feature>
<accession>H6MXT5</accession>
<keyword evidence="8" id="KW-0119">Carbohydrate metabolism</keyword>
<dbReference type="Gene3D" id="3.90.25.10">
    <property type="entry name" value="UDP-galactose 4-epimerase, domain 1"/>
    <property type="match status" value="1"/>
</dbReference>
<dbReference type="GO" id="GO:0006012">
    <property type="term" value="P:galactose metabolic process"/>
    <property type="evidence" value="ECO:0007669"/>
    <property type="project" value="UniProtKB-UniPathway"/>
</dbReference>
<protein>
    <recommendedName>
        <fullName evidence="6">UDP-glucose 4-epimerase</fullName>
        <ecNumber evidence="5">5.1.3.2</ecNumber>
    </recommendedName>
    <alternativeName>
        <fullName evidence="11">Galactowaldenase</fullName>
    </alternativeName>
    <alternativeName>
        <fullName evidence="10">UDP-galactose 4-epimerase</fullName>
    </alternativeName>
</protein>
<comment type="catalytic activity">
    <reaction evidence="1">
        <text>UDP-alpha-D-glucose = UDP-alpha-D-galactose</text>
        <dbReference type="Rhea" id="RHEA:22168"/>
        <dbReference type="ChEBI" id="CHEBI:58885"/>
        <dbReference type="ChEBI" id="CHEBI:66914"/>
        <dbReference type="EC" id="5.1.3.2"/>
    </reaction>
</comment>
<evidence type="ECO:0000313" key="14">
    <source>
        <dbReference type="Proteomes" id="UP000009154"/>
    </source>
</evidence>
<evidence type="ECO:0000256" key="1">
    <source>
        <dbReference type="ARBA" id="ARBA00000083"/>
    </source>
</evidence>
<dbReference type="InterPro" id="IPR001509">
    <property type="entry name" value="Epimerase_deHydtase"/>
</dbReference>
<evidence type="ECO:0000256" key="4">
    <source>
        <dbReference type="ARBA" id="ARBA00007637"/>
    </source>
</evidence>
<evidence type="ECO:0000256" key="5">
    <source>
        <dbReference type="ARBA" id="ARBA00013189"/>
    </source>
</evidence>
<dbReference type="InterPro" id="IPR005886">
    <property type="entry name" value="UDP_G4E"/>
</dbReference>
<dbReference type="eggNOG" id="COG1087">
    <property type="taxonomic scope" value="Bacteria"/>
</dbReference>
<keyword evidence="8" id="KW-0299">Galactose metabolism</keyword>
<dbReference type="EMBL" id="CP003119">
    <property type="protein sequence ID" value="AFA71855.1"/>
    <property type="molecule type" value="Genomic_DNA"/>
</dbReference>
<dbReference type="AlphaFoldDB" id="H6MXT5"/>
<evidence type="ECO:0000256" key="10">
    <source>
        <dbReference type="ARBA" id="ARBA00031367"/>
    </source>
</evidence>